<feature type="transmembrane region" description="Helical" evidence="7">
    <location>
        <begin position="650"/>
        <end position="670"/>
    </location>
</feature>
<feature type="transmembrane region" description="Helical" evidence="7">
    <location>
        <begin position="154"/>
        <end position="178"/>
    </location>
</feature>
<dbReference type="Proteomes" id="UP001236014">
    <property type="component" value="Chromosome"/>
</dbReference>
<feature type="transmembrane region" description="Helical" evidence="7">
    <location>
        <begin position="114"/>
        <end position="134"/>
    </location>
</feature>
<sequence>MVDRATRDESEAAVKGNNESSAAASGRRRISLSIGRRPGDLISLATAAAVVTLCALVARNPAVNPVEVVIYQQFGKIPAASLWVWRVLAGIGSWIGIAAASALALYFKRIRLGVYLATAGTLAWGSARILHRFIGYRPVPAELFADPASRLPGAAGFDFPSSTAAVAAAMATVAAPYLTVKFRNLAWAVAILVAAADVYLGGQLPLGAFAGVFLGWGAGTIIHLVLGAPGRRTSAEAVHHALGVAGVNPIRVLPIKKNTRGPLQFTVDTSTGDRLRVEIVRRLHRRAGAWYRLRRLLASLDVEDDPPLSTTYHEAEHEAFVTLFADRAGVRTPSVVSVCETEHGSPLLVRREVEGRRLTKGDSAEIGEPVLDGIWQQVAILSAARIAHHDLRPENFLVDTAGDVWLLDFTFGRVSAAPARCAQDLAEALVSLTALVGVERTVRSARRTLSPDRLEAALPYLQPLALPRRIRTQIDGRYVLTDLRETLADTIDRPIPTFRSPVRPRTIIGLLLFGAAVYVLLPQLSGLHEVVGSLRDAHWGWLIASVVTGLLAIVMSSVSILGSSVTPLPFWRTTAVQLAAAFTGRTTPGGVGFFGINIAFMERLGIRRAHAVGVTLLNLAATGAVSALWCVIGVFALGGSGVLRGVSIPHGWPVLAGAAGALVIAGVVVGSPLGRRRLVRPSLAMARDLLPVLRDPIRALELFGGAGGYLLFSGLGLATSLAAFGVRVPVAAVLVVFVVAQSLGHLAPIPGGLGAVESLMVAGLSAVGVPPAASVAAVLTSRLLTYWLPVLPGIATFRYLQHHGTI</sequence>
<feature type="transmembrane region" description="Helical" evidence="7">
    <location>
        <begin position="759"/>
        <end position="778"/>
    </location>
</feature>
<organism evidence="8 9">
    <name type="scientific">Amycolatopsis carbonis</name>
    <dbReference type="NCBI Taxonomy" id="715471"/>
    <lineage>
        <taxon>Bacteria</taxon>
        <taxon>Bacillati</taxon>
        <taxon>Actinomycetota</taxon>
        <taxon>Actinomycetes</taxon>
        <taxon>Pseudonocardiales</taxon>
        <taxon>Pseudonocardiaceae</taxon>
        <taxon>Amycolatopsis</taxon>
    </lineage>
</organism>
<dbReference type="InterPro" id="IPR036938">
    <property type="entry name" value="PAP2/HPO_sf"/>
</dbReference>
<dbReference type="AlphaFoldDB" id="A0A9Y2IPJ9"/>
<dbReference type="SUPFAM" id="SSF48317">
    <property type="entry name" value="Acid phosphatase/Vanadium-dependent haloperoxidase"/>
    <property type="match status" value="1"/>
</dbReference>
<evidence type="ECO:0000313" key="9">
    <source>
        <dbReference type="Proteomes" id="UP001236014"/>
    </source>
</evidence>
<dbReference type="Pfam" id="PF03706">
    <property type="entry name" value="LPG_synthase_TM"/>
    <property type="match status" value="1"/>
</dbReference>
<feature type="compositionally biased region" description="Basic and acidic residues" evidence="6">
    <location>
        <begin position="1"/>
        <end position="12"/>
    </location>
</feature>
<feature type="transmembrane region" description="Helical" evidence="7">
    <location>
        <begin position="611"/>
        <end position="638"/>
    </location>
</feature>
<evidence type="ECO:0000256" key="6">
    <source>
        <dbReference type="SAM" id="MobiDB-lite"/>
    </source>
</evidence>
<dbReference type="EMBL" id="CP127294">
    <property type="protein sequence ID" value="WIX82806.1"/>
    <property type="molecule type" value="Genomic_DNA"/>
</dbReference>
<dbReference type="GO" id="GO:0005886">
    <property type="term" value="C:plasma membrane"/>
    <property type="evidence" value="ECO:0007669"/>
    <property type="project" value="UniProtKB-SubCell"/>
</dbReference>
<feature type="transmembrane region" description="Helical" evidence="7">
    <location>
        <begin position="539"/>
        <end position="562"/>
    </location>
</feature>
<evidence type="ECO:0000256" key="1">
    <source>
        <dbReference type="ARBA" id="ARBA00004651"/>
    </source>
</evidence>
<feature type="transmembrane region" description="Helical" evidence="7">
    <location>
        <begin position="208"/>
        <end position="226"/>
    </location>
</feature>
<evidence type="ECO:0000313" key="8">
    <source>
        <dbReference type="EMBL" id="WIX82806.1"/>
    </source>
</evidence>
<dbReference type="InterPro" id="IPR011009">
    <property type="entry name" value="Kinase-like_dom_sf"/>
</dbReference>
<evidence type="ECO:0000256" key="4">
    <source>
        <dbReference type="ARBA" id="ARBA00022989"/>
    </source>
</evidence>
<evidence type="ECO:0000256" key="2">
    <source>
        <dbReference type="ARBA" id="ARBA00022475"/>
    </source>
</evidence>
<keyword evidence="5 7" id="KW-0472">Membrane</keyword>
<proteinExistence type="predicted"/>
<reference evidence="8 9" key="1">
    <citation type="submission" date="2023-06" db="EMBL/GenBank/DDBJ databases">
        <authorList>
            <person name="Oyuntsetseg B."/>
            <person name="Kim S.B."/>
        </authorList>
    </citation>
    <scope>NUCLEOTIDE SEQUENCE [LARGE SCALE GENOMIC DNA]</scope>
    <source>
        <strain evidence="8 9">2-15</strain>
    </source>
</reference>
<keyword evidence="2" id="KW-1003">Cell membrane</keyword>
<dbReference type="PANTHER" id="PTHR39087:SF2">
    <property type="entry name" value="UPF0104 MEMBRANE PROTEIN MJ1595"/>
    <property type="match status" value="1"/>
</dbReference>
<keyword evidence="3 7" id="KW-0812">Transmembrane</keyword>
<evidence type="ECO:0000256" key="5">
    <source>
        <dbReference type="ARBA" id="ARBA00023136"/>
    </source>
</evidence>
<keyword evidence="9" id="KW-1185">Reference proteome</keyword>
<evidence type="ECO:0000256" key="7">
    <source>
        <dbReference type="SAM" id="Phobius"/>
    </source>
</evidence>
<dbReference type="NCBIfam" id="TIGR00374">
    <property type="entry name" value="flippase-like domain"/>
    <property type="match status" value="1"/>
</dbReference>
<protein>
    <submittedName>
        <fullName evidence="8">Lysylphosphatidylglycerol synthase transmembrane domain-containing protein</fullName>
    </submittedName>
</protein>
<feature type="transmembrane region" description="Helical" evidence="7">
    <location>
        <begin position="507"/>
        <end position="527"/>
    </location>
</feature>
<dbReference type="KEGG" id="acab:QRX50_19510"/>
<feature type="transmembrane region" description="Helical" evidence="7">
    <location>
        <begin position="41"/>
        <end position="63"/>
    </location>
</feature>
<dbReference type="RefSeq" id="WP_285973371.1">
    <property type="nucleotide sequence ID" value="NZ_CP127294.1"/>
</dbReference>
<feature type="transmembrane region" description="Helical" evidence="7">
    <location>
        <begin position="185"/>
        <end position="202"/>
    </location>
</feature>
<dbReference type="SUPFAM" id="SSF56112">
    <property type="entry name" value="Protein kinase-like (PK-like)"/>
    <property type="match status" value="1"/>
</dbReference>
<dbReference type="InterPro" id="IPR022791">
    <property type="entry name" value="L-PG_synthase/AglD"/>
</dbReference>
<name>A0A9Y2IPJ9_9PSEU</name>
<dbReference type="PANTHER" id="PTHR39087">
    <property type="entry name" value="UPF0104 MEMBRANE PROTEIN MJ1595"/>
    <property type="match status" value="1"/>
</dbReference>
<evidence type="ECO:0000256" key="3">
    <source>
        <dbReference type="ARBA" id="ARBA00022692"/>
    </source>
</evidence>
<comment type="subcellular location">
    <subcellularLocation>
        <location evidence="1">Cell membrane</location>
        <topology evidence="1">Multi-pass membrane protein</topology>
    </subcellularLocation>
</comment>
<gene>
    <name evidence="8" type="ORF">QRX50_19510</name>
</gene>
<feature type="transmembrane region" description="Helical" evidence="7">
    <location>
        <begin position="702"/>
        <end position="724"/>
    </location>
</feature>
<feature type="transmembrane region" description="Helical" evidence="7">
    <location>
        <begin position="730"/>
        <end position="747"/>
    </location>
</feature>
<dbReference type="Gene3D" id="1.10.510.10">
    <property type="entry name" value="Transferase(Phosphotransferase) domain 1"/>
    <property type="match status" value="1"/>
</dbReference>
<accession>A0A9Y2IPJ9</accession>
<feature type="region of interest" description="Disordered" evidence="6">
    <location>
        <begin position="1"/>
        <end position="22"/>
    </location>
</feature>
<feature type="transmembrane region" description="Helical" evidence="7">
    <location>
        <begin position="83"/>
        <end position="107"/>
    </location>
</feature>
<keyword evidence="4 7" id="KW-1133">Transmembrane helix</keyword>